<accession>A0A4Q8B9F5</accession>
<proteinExistence type="predicted"/>
<evidence type="ECO:0000313" key="4">
    <source>
        <dbReference type="Proteomes" id="UP000294114"/>
    </source>
</evidence>
<sequence>MRTLARAALVCASSAVLAVGLAATGGAAFAAPNPAGTGQPGVECGEDGNDTRPGRSADAPGNGSPFIEGDSVAGTHYAGEQPQNSRNPKSVSQYDVACFQVSQHD</sequence>
<reference evidence="3 4" key="1">
    <citation type="submission" date="2019-02" db="EMBL/GenBank/DDBJ databases">
        <title>Sequencing the genomes of 1000 actinobacteria strains.</title>
        <authorList>
            <person name="Klenk H.-P."/>
        </authorList>
    </citation>
    <scope>NUCLEOTIDE SEQUENCE [LARGE SCALE GENOMIC DNA]</scope>
    <source>
        <strain evidence="3 4">DSM 45612</strain>
    </source>
</reference>
<dbReference type="Proteomes" id="UP000294114">
    <property type="component" value="Unassembled WGS sequence"/>
</dbReference>
<dbReference type="EMBL" id="SHLD01000001">
    <property type="protein sequence ID" value="RZU74360.1"/>
    <property type="molecule type" value="Genomic_DNA"/>
</dbReference>
<gene>
    <name evidence="3" type="ORF">EV384_2816</name>
</gene>
<feature type="chain" id="PRO_5020835002" description="Adenylate cyclase" evidence="2">
    <location>
        <begin position="31"/>
        <end position="105"/>
    </location>
</feature>
<keyword evidence="4" id="KW-1185">Reference proteome</keyword>
<feature type="signal peptide" evidence="2">
    <location>
        <begin position="1"/>
        <end position="30"/>
    </location>
</feature>
<organism evidence="3 4">
    <name type="scientific">Micromonospora kangleipakensis</name>
    <dbReference type="NCBI Taxonomy" id="1077942"/>
    <lineage>
        <taxon>Bacteria</taxon>
        <taxon>Bacillati</taxon>
        <taxon>Actinomycetota</taxon>
        <taxon>Actinomycetes</taxon>
        <taxon>Micromonosporales</taxon>
        <taxon>Micromonosporaceae</taxon>
        <taxon>Micromonospora</taxon>
    </lineage>
</organism>
<evidence type="ECO:0008006" key="5">
    <source>
        <dbReference type="Google" id="ProtNLM"/>
    </source>
</evidence>
<feature type="region of interest" description="Disordered" evidence="1">
    <location>
        <begin position="30"/>
        <end position="93"/>
    </location>
</feature>
<keyword evidence="2" id="KW-0732">Signal</keyword>
<evidence type="ECO:0000313" key="3">
    <source>
        <dbReference type="EMBL" id="RZU74360.1"/>
    </source>
</evidence>
<feature type="compositionally biased region" description="Polar residues" evidence="1">
    <location>
        <begin position="81"/>
        <end position="93"/>
    </location>
</feature>
<protein>
    <recommendedName>
        <fullName evidence="5">Adenylate cyclase</fullName>
    </recommendedName>
</protein>
<evidence type="ECO:0000256" key="1">
    <source>
        <dbReference type="SAM" id="MobiDB-lite"/>
    </source>
</evidence>
<evidence type="ECO:0000256" key="2">
    <source>
        <dbReference type="SAM" id="SignalP"/>
    </source>
</evidence>
<dbReference type="AlphaFoldDB" id="A0A4Q8B9F5"/>
<comment type="caution">
    <text evidence="3">The sequence shown here is derived from an EMBL/GenBank/DDBJ whole genome shotgun (WGS) entry which is preliminary data.</text>
</comment>
<name>A0A4Q8B9F5_9ACTN</name>